<feature type="signal peptide" evidence="2">
    <location>
        <begin position="1"/>
        <end position="19"/>
    </location>
</feature>
<feature type="compositionally biased region" description="Low complexity" evidence="1">
    <location>
        <begin position="22"/>
        <end position="36"/>
    </location>
</feature>
<sequence>MIKKVLLIAAFIIFAVSCSKTPTDPTNNGNTGDSGIIDGGSGTSDQTTISTFLSKHTGRYYQDASYGYINVNYKIENGEIYEAHSQSPINGIKTLLESENKLQLEYKDNYNNDKIIILNFINGNIYKYSKSIYKQETFSEKENFIKLGSPISSLAAYKGNYYTLYSTASGEEKEYYLLIGNDGQVYVRRYTDPSGADIYNYKSINFANNIISINLFYSYGEESAEATLTYLIKDGKLIDGDQYMNGQLQSTELKKSDLFNDYVGTYSSQDGLTTLNVSKDYAYIDGSISINGESILLGNTMTIAKYVQSSYTYKRHTIVFSDDKKTATYTDPDTKKEITLTK</sequence>
<protein>
    <recommendedName>
        <fullName evidence="5">Lipoprotein</fullName>
    </recommendedName>
</protein>
<evidence type="ECO:0000313" key="4">
    <source>
        <dbReference type="Proteomes" id="UP000001803"/>
    </source>
</evidence>
<feature type="chain" id="PRO_5017411677" description="Lipoprotein" evidence="2">
    <location>
        <begin position="20"/>
        <end position="342"/>
    </location>
</feature>
<dbReference type="RefSeq" id="WP_012671889.1">
    <property type="nucleotide sequence ID" value="NC_012225.1"/>
</dbReference>
<feature type="region of interest" description="Disordered" evidence="1">
    <location>
        <begin position="22"/>
        <end position="42"/>
    </location>
</feature>
<evidence type="ECO:0008006" key="5">
    <source>
        <dbReference type="Google" id="ProtNLM"/>
    </source>
</evidence>
<proteinExistence type="predicted"/>
<reference evidence="3 4" key="1">
    <citation type="journal article" date="2009" name="PLoS ONE">
        <title>Genome sequence of the pathogenic intestinal spirochete Brachyspira hyodysenteriae reveals adaptations to its lifestyle in the porcine large intestine.</title>
        <authorList>
            <person name="Bellgard M.I."/>
            <person name="Wanchanthuek P."/>
            <person name="La T."/>
            <person name="Ryan K."/>
            <person name="Moolhuijzen P."/>
            <person name="Albertyn Z."/>
            <person name="Shaban B."/>
            <person name="Motro Y."/>
            <person name="Dunn D.S."/>
            <person name="Schibeci D."/>
            <person name="Hunter A."/>
            <person name="Barrero R."/>
            <person name="Phillips N.D."/>
            <person name="Hampson D.J."/>
        </authorList>
    </citation>
    <scope>NUCLEOTIDE SEQUENCE [LARGE SCALE GENOMIC DNA]</scope>
    <source>
        <strain evidence="4">ATCC 49526 / WA1</strain>
    </source>
</reference>
<evidence type="ECO:0000256" key="2">
    <source>
        <dbReference type="SAM" id="SignalP"/>
    </source>
</evidence>
<keyword evidence="4" id="KW-1185">Reference proteome</keyword>
<organism evidence="3 4">
    <name type="scientific">Brachyspira hyodysenteriae (strain ATCC 49526 / WA1)</name>
    <dbReference type="NCBI Taxonomy" id="565034"/>
    <lineage>
        <taxon>Bacteria</taxon>
        <taxon>Pseudomonadati</taxon>
        <taxon>Spirochaetota</taxon>
        <taxon>Spirochaetia</taxon>
        <taxon>Brachyspirales</taxon>
        <taxon>Brachyspiraceae</taxon>
        <taxon>Brachyspira</taxon>
    </lineage>
</organism>
<keyword evidence="2" id="KW-0732">Signal</keyword>
<evidence type="ECO:0000313" key="3">
    <source>
        <dbReference type="EMBL" id="ACN84859.1"/>
    </source>
</evidence>
<accession>A0A3B6VAX2</accession>
<evidence type="ECO:0000256" key="1">
    <source>
        <dbReference type="SAM" id="MobiDB-lite"/>
    </source>
</evidence>
<dbReference type="AlphaFoldDB" id="A0A3B6VAX2"/>
<dbReference type="PROSITE" id="PS51257">
    <property type="entry name" value="PROKAR_LIPOPROTEIN"/>
    <property type="match status" value="1"/>
</dbReference>
<gene>
    <name evidence="3" type="ordered locus">BHWA1_02405</name>
</gene>
<dbReference type="KEGG" id="bhy:BHWA1_02405"/>
<name>A0A3B6VAX2_BRAHW</name>
<dbReference type="Proteomes" id="UP000001803">
    <property type="component" value="Chromosome"/>
</dbReference>
<dbReference type="EMBL" id="CP001357">
    <property type="protein sequence ID" value="ACN84859.1"/>
    <property type="molecule type" value="Genomic_DNA"/>
</dbReference>